<dbReference type="Proteomes" id="UP000050546">
    <property type="component" value="Unassembled WGS sequence"/>
</dbReference>
<reference evidence="1 2" key="1">
    <citation type="journal article" date="2016" name="Plant Pathol.">
        <title>Genetic characterization of strains named as Xanthomonas axonopodis pv. dieffenbachiae leads to a taxonomic revision of the X. axonopodis species complex.</title>
        <authorList>
            <person name="Constantin E.C."/>
            <person name="Cleenwerck I."/>
            <person name="Maes M."/>
            <person name="Baeyen S."/>
            <person name="Van Malderghem C."/>
            <person name="De Vos P."/>
            <person name="Cottyn B."/>
        </authorList>
    </citation>
    <scope>NUCLEOTIDE SEQUENCE [LARGE SCALE GENOMIC DNA]</scope>
    <source>
        <strain evidence="1 2">LMG 25940</strain>
    </source>
</reference>
<name>A0A1V9HGQ8_9XANT</name>
<evidence type="ECO:0000313" key="1">
    <source>
        <dbReference type="EMBL" id="OQP81792.1"/>
    </source>
</evidence>
<accession>A0A1V9HGQ8</accession>
<dbReference type="EMBL" id="JPYI02000020">
    <property type="protein sequence ID" value="OQP81792.1"/>
    <property type="molecule type" value="Genomic_DNA"/>
</dbReference>
<protein>
    <submittedName>
        <fullName evidence="1">Uncharacterized protein</fullName>
    </submittedName>
</protein>
<reference evidence="1 2" key="2">
    <citation type="journal article" date="2017" name="Plant Pathol.">
        <title>Pathogenicity and virulence gene content of Xanthomonas strains infecting Araceae, formerly known as Xanthomonas axonopodis pv. dieffenbachiae.</title>
        <authorList>
            <person name="Constantin E.C."/>
            <person name="Haegeman A."/>
            <person name="Van Vaerenbergh J."/>
            <person name="Baeyen S."/>
            <person name="Van Malderghem C."/>
            <person name="Maes M."/>
            <person name="Cottyn B."/>
        </authorList>
    </citation>
    <scope>NUCLEOTIDE SEQUENCE [LARGE SCALE GENOMIC DNA]</scope>
    <source>
        <strain evidence="1 2">LMG 25940</strain>
    </source>
</reference>
<gene>
    <name evidence="1" type="ORF">IM53_003580</name>
</gene>
<evidence type="ECO:0000313" key="2">
    <source>
        <dbReference type="Proteomes" id="UP000050546"/>
    </source>
</evidence>
<organism evidence="1 2">
    <name type="scientific">Xanthomonas phaseoli pv. dieffenbachiae</name>
    <dbReference type="NCBI Taxonomy" id="92828"/>
    <lineage>
        <taxon>Bacteria</taxon>
        <taxon>Pseudomonadati</taxon>
        <taxon>Pseudomonadota</taxon>
        <taxon>Gammaproteobacteria</taxon>
        <taxon>Lysobacterales</taxon>
        <taxon>Lysobacteraceae</taxon>
        <taxon>Xanthomonas</taxon>
    </lineage>
</organism>
<proteinExistence type="predicted"/>
<comment type="caution">
    <text evidence="1">The sequence shown here is derived from an EMBL/GenBank/DDBJ whole genome shotgun (WGS) entry which is preliminary data.</text>
</comment>
<dbReference type="AlphaFoldDB" id="A0A1V9HGQ8"/>
<sequence length="68" mass="7421">MQHADPAFAMRGLHLADDCLPGVSAAPDSPRRTRAVFTSCKRLTGRSTRSRTLARCLHAVAAMRDHFG</sequence>
<dbReference type="GeneID" id="93990395"/>
<dbReference type="RefSeq" id="WP_057679936.1">
    <property type="nucleotide sequence ID" value="NZ_CP041380.1"/>
</dbReference>